<evidence type="ECO:0000256" key="4">
    <source>
        <dbReference type="ARBA" id="ARBA00022679"/>
    </source>
</evidence>
<dbReference type="SMART" id="SM01159">
    <property type="entry name" value="DUF1744"/>
    <property type="match status" value="1"/>
</dbReference>
<protein>
    <recommendedName>
        <fullName evidence="15">DNA polymerase epsilon catalytic subunit</fullName>
        <ecNumber evidence="15">2.7.7.7</ecNumber>
    </recommendedName>
</protein>
<dbReference type="SUPFAM" id="SSF53098">
    <property type="entry name" value="Ribonuclease H-like"/>
    <property type="match status" value="1"/>
</dbReference>
<keyword evidence="12 15" id="KW-0411">Iron-sulfur</keyword>
<dbReference type="Pfam" id="PF22912">
    <property type="entry name" value="zf-DPOE"/>
    <property type="match status" value="1"/>
</dbReference>
<dbReference type="Proteomes" id="UP001295684">
    <property type="component" value="Unassembled WGS sequence"/>
</dbReference>
<dbReference type="InterPro" id="IPR042087">
    <property type="entry name" value="DNA_pol_B_thumb"/>
</dbReference>
<dbReference type="GO" id="GO:0008310">
    <property type="term" value="F:single-stranded DNA 3'-5' DNA exonuclease activity"/>
    <property type="evidence" value="ECO:0007669"/>
    <property type="project" value="TreeGrafter"/>
</dbReference>
<reference evidence="18" key="1">
    <citation type="submission" date="2023-07" db="EMBL/GenBank/DDBJ databases">
        <authorList>
            <consortium name="AG Swart"/>
            <person name="Singh M."/>
            <person name="Singh A."/>
            <person name="Seah K."/>
            <person name="Emmerich C."/>
        </authorList>
    </citation>
    <scope>NUCLEOTIDE SEQUENCE</scope>
    <source>
        <strain evidence="18">DP1</strain>
    </source>
</reference>
<dbReference type="Gene3D" id="3.30.420.10">
    <property type="entry name" value="Ribonuclease H-like superfamily/Ribonuclease H"/>
    <property type="match status" value="1"/>
</dbReference>
<evidence type="ECO:0000256" key="6">
    <source>
        <dbReference type="ARBA" id="ARBA00022705"/>
    </source>
</evidence>
<evidence type="ECO:0000256" key="1">
    <source>
        <dbReference type="ARBA" id="ARBA00004123"/>
    </source>
</evidence>
<keyword evidence="14 15" id="KW-0539">Nucleus</keyword>
<dbReference type="Pfam" id="PF03104">
    <property type="entry name" value="DNA_pol_B_exo1"/>
    <property type="match status" value="1"/>
</dbReference>
<comment type="catalytic activity">
    <reaction evidence="15">
        <text>DNA(n) + a 2'-deoxyribonucleoside 5'-triphosphate = DNA(n+1) + diphosphate</text>
        <dbReference type="Rhea" id="RHEA:22508"/>
        <dbReference type="Rhea" id="RHEA-COMP:17339"/>
        <dbReference type="Rhea" id="RHEA-COMP:17340"/>
        <dbReference type="ChEBI" id="CHEBI:33019"/>
        <dbReference type="ChEBI" id="CHEBI:61560"/>
        <dbReference type="ChEBI" id="CHEBI:173112"/>
        <dbReference type="EC" id="2.7.7.7"/>
    </reaction>
</comment>
<dbReference type="GO" id="GO:0006297">
    <property type="term" value="P:nucleotide-excision repair, DNA gap filling"/>
    <property type="evidence" value="ECO:0007669"/>
    <property type="project" value="TreeGrafter"/>
</dbReference>
<gene>
    <name evidence="18" type="ORF">ECRASSUSDP1_LOCUS19939</name>
</gene>
<dbReference type="FunFam" id="1.10.132.60:FF:000003">
    <property type="entry name" value="DNA polymerase epsilon catalytic subunit"/>
    <property type="match status" value="1"/>
</dbReference>
<dbReference type="InterPro" id="IPR006172">
    <property type="entry name" value="DNA-dir_DNA_pol_B"/>
</dbReference>
<dbReference type="CDD" id="cd05779">
    <property type="entry name" value="DNA_polB_epsilon_exo"/>
    <property type="match status" value="1"/>
</dbReference>
<dbReference type="GO" id="GO:0045004">
    <property type="term" value="P:DNA replication proofreading"/>
    <property type="evidence" value="ECO:0007669"/>
    <property type="project" value="TreeGrafter"/>
</dbReference>
<evidence type="ECO:0000256" key="8">
    <source>
        <dbReference type="ARBA" id="ARBA00022771"/>
    </source>
</evidence>
<evidence type="ECO:0000256" key="11">
    <source>
        <dbReference type="ARBA" id="ARBA00023004"/>
    </source>
</evidence>
<dbReference type="GO" id="GO:0051539">
    <property type="term" value="F:4 iron, 4 sulfur cluster binding"/>
    <property type="evidence" value="ECO:0007669"/>
    <property type="project" value="UniProtKB-KW"/>
</dbReference>
<feature type="coiled-coil region" evidence="16">
    <location>
        <begin position="1179"/>
        <end position="1213"/>
    </location>
</feature>
<evidence type="ECO:0000313" key="18">
    <source>
        <dbReference type="EMBL" id="CAI2378542.1"/>
    </source>
</evidence>
<evidence type="ECO:0000256" key="2">
    <source>
        <dbReference type="ARBA" id="ARBA00005755"/>
    </source>
</evidence>
<evidence type="ECO:0000313" key="19">
    <source>
        <dbReference type="Proteomes" id="UP001295684"/>
    </source>
</evidence>
<keyword evidence="3 15" id="KW-0004">4Fe-4S</keyword>
<evidence type="ECO:0000256" key="10">
    <source>
        <dbReference type="ARBA" id="ARBA00022932"/>
    </source>
</evidence>
<keyword evidence="6 15" id="KW-0235">DNA replication</keyword>
<name>A0AAD1XU64_EUPCR</name>
<evidence type="ECO:0000256" key="14">
    <source>
        <dbReference type="ARBA" id="ARBA00023242"/>
    </source>
</evidence>
<dbReference type="EC" id="2.7.7.7" evidence="15"/>
<dbReference type="EMBL" id="CAMPGE010020278">
    <property type="protein sequence ID" value="CAI2378542.1"/>
    <property type="molecule type" value="Genomic_DNA"/>
</dbReference>
<comment type="cofactor">
    <cofactor evidence="15">
        <name>[4Fe-4S] cluster</name>
        <dbReference type="ChEBI" id="CHEBI:49883"/>
    </cofactor>
</comment>
<keyword evidence="5 15" id="KW-0548">Nucleotidyltransferase</keyword>
<dbReference type="GO" id="GO:0000278">
    <property type="term" value="P:mitotic cell cycle"/>
    <property type="evidence" value="ECO:0007669"/>
    <property type="project" value="TreeGrafter"/>
</dbReference>
<dbReference type="InterPro" id="IPR012337">
    <property type="entry name" value="RNaseH-like_sf"/>
</dbReference>
<evidence type="ECO:0000256" key="12">
    <source>
        <dbReference type="ARBA" id="ARBA00023014"/>
    </source>
</evidence>
<dbReference type="FunFam" id="3.30.420.10:FF:000010">
    <property type="entry name" value="DNA polymerase epsilon catalytic subunit"/>
    <property type="match status" value="1"/>
</dbReference>
<evidence type="ECO:0000256" key="15">
    <source>
        <dbReference type="RuleBase" id="RU365029"/>
    </source>
</evidence>
<dbReference type="GO" id="GO:0003677">
    <property type="term" value="F:DNA binding"/>
    <property type="evidence" value="ECO:0007669"/>
    <property type="project" value="UniProtKB-KW"/>
</dbReference>
<keyword evidence="19" id="KW-1185">Reference proteome</keyword>
<keyword evidence="4 15" id="KW-0808">Transferase</keyword>
<keyword evidence="11 15" id="KW-0408">Iron</keyword>
<dbReference type="PANTHER" id="PTHR10670:SF0">
    <property type="entry name" value="DNA POLYMERASE EPSILON CATALYTIC SUBUNIT A"/>
    <property type="match status" value="1"/>
</dbReference>
<evidence type="ECO:0000256" key="3">
    <source>
        <dbReference type="ARBA" id="ARBA00022485"/>
    </source>
</evidence>
<dbReference type="InterPro" id="IPR036397">
    <property type="entry name" value="RNaseH_sf"/>
</dbReference>
<dbReference type="SMART" id="SM00486">
    <property type="entry name" value="POLBc"/>
    <property type="match status" value="1"/>
</dbReference>
<dbReference type="Gene3D" id="3.90.1600.10">
    <property type="entry name" value="Palm domain of DNA polymerase"/>
    <property type="match status" value="1"/>
</dbReference>
<keyword evidence="13 15" id="KW-0238">DNA-binding</keyword>
<dbReference type="InterPro" id="IPR055191">
    <property type="entry name" value="POL2_thumb"/>
</dbReference>
<dbReference type="SUPFAM" id="SSF56672">
    <property type="entry name" value="DNA/RNA polymerases"/>
    <property type="match status" value="1"/>
</dbReference>
<keyword evidence="16" id="KW-0175">Coiled coil</keyword>
<proteinExistence type="inferred from homology"/>
<comment type="caution">
    <text evidence="18">The sequence shown here is derived from an EMBL/GenBank/DDBJ whole genome shotgun (WGS) entry which is preliminary data.</text>
</comment>
<evidence type="ECO:0000256" key="13">
    <source>
        <dbReference type="ARBA" id="ARBA00023125"/>
    </source>
</evidence>
<dbReference type="GO" id="GO:0006287">
    <property type="term" value="P:base-excision repair, gap-filling"/>
    <property type="evidence" value="ECO:0007669"/>
    <property type="project" value="TreeGrafter"/>
</dbReference>
<accession>A0AAD1XU64</accession>
<evidence type="ECO:0000256" key="16">
    <source>
        <dbReference type="SAM" id="Coils"/>
    </source>
</evidence>
<dbReference type="GO" id="GO:0006272">
    <property type="term" value="P:leading strand elongation"/>
    <property type="evidence" value="ECO:0007669"/>
    <property type="project" value="TreeGrafter"/>
</dbReference>
<dbReference type="InterPro" id="IPR054475">
    <property type="entry name" value="Znf-DPOE"/>
</dbReference>
<dbReference type="GO" id="GO:0008270">
    <property type="term" value="F:zinc ion binding"/>
    <property type="evidence" value="ECO:0007669"/>
    <property type="project" value="UniProtKB-KW"/>
</dbReference>
<dbReference type="Pfam" id="PF23250">
    <property type="entry name" value="zf_DPOE_2"/>
    <property type="match status" value="1"/>
</dbReference>
<dbReference type="Pfam" id="PF22634">
    <property type="entry name" value="POL2_thumb"/>
    <property type="match status" value="1"/>
</dbReference>
<sequence>MINSGKSYLDAAHDRFEDNIGLYYKEKDNKVVANLANMKPTTFQDKNQVERAAMLCYFVDDYGKWFKALYPYEPYFYVKCEAKDARDVILYLNTTFGDSHKSGQGKEKEAYNKISQIDYVDKEDLDLPNHLSGKTQKYLKIHFKTVEDLMEVRRELRTIISRNKETLAKIKEAENIFMKDVEMEEEENFLMKIIELREYDVRYYNRVCIDNEIRVSFWYELDIEEEKITRMTHLTEKLDKPELKIFAFDIETTKAELKFPDAQNDSIMMISYMIDGKGYLITNREIISEDIEDFEYTPLPEYVGEFTVFNEPNEKALLDKFFQHIRETKPFIFVTYNGDNFDWPFIETRAKINHMNLEDEIGIYADRGRLEAKYYGRFAAHLDCLYWVIRDAYLPQGSHGLKKVANAKLGYDPVELDPEKMMDYARNRPHDLAAYSVSDALATYYLYEKMIHDFIFALCTIIPSHPDDVLRKGSGTLCEELLMAQAYRGNIIFPNKKESKFERFHNNHLIETDTYVGGHVEALKTGIYRSDFPQKFPVDKEAYQQLINDVDNVINFSITVENELDPSEVTNIEEVKQAVIDKLQAFIDTGKKNVTRDPLIYHVDVSAMYPNIILSNRLQPVAIVDNETCAHCCFNYEGSNCKRTLDWQWRVTHYPLVKSEYENLKKKLLNELEGQEVTEEDFKTKLKKRVKDYSSNVYKAFHKNETLLKSDTVCMKENPFYVDTVRDFRDRRYQFKKLTKQWAVKTKEAAKEGNAKEETRCSNLSTLYESLQLAHKIILNSFYGYVMRRGARWYSMEMAAIVTHTGGCIIRDARMLLEQFGIPLELDTDGVWCLLPQGFPEVFDLKLKNGKKIPFEYICSMCNIAIYDRYANTQYQTLVNSEKKIYETRKEMSIFFEIDGPYKCMMLPASKEEGKMLKKRYAVFNHKGKMTEMKGFELKRRGELQIIKIFQSEVFDKFLAGTNIQECYNACGEVAEQWYNILETQAEYITDDELIDYIAESRMMSKPLIEYGKSKSTSITCAKRMAEILGEELVKDKGLNVTFIISRLPEDMPISERAIPIIAFQTDPSIMRKFIRKWTNDPSLTNFDMRNLIDWKYYKERVGNTILKIVTIPAALQGCDNPFPNVPYPDWLVKKVKELNSIFKQKSLNDYFKFSKKPSQLLASKVQNIEDIGASKFKYRELTEEEKKVLEQKKEKERLKKEEERKIEEQEKNPTPIEENFQDWLKYQKKFWRKYRKQRKVDPMALEKNTGIDSMLKNFDQYFLNSSLQILHIQPTPIPGVLQLWVRLQNNLMYPIKLQVNRMFYINSKVPQEGGTKVMKSLPRQRDMKYKQYHLYQIEQDEKSFIENYGELIHYHISNANIDGVYETHIPLEYRALLELGSLVKPIAKKIDKSESALNREYKMSEFQAENRGSMETFGELPHILIHYTHTKMNHFIGVHIPEAKQVATFTISDKKLSKINNLIGIKFKKTLEEVDLENIIEYDKFDYKHYTKLEDAFAEVDKLVLNYKKTNKYAFTTNIHTSTPIEKIKSYGLTCLSGKVPYILSEATFEENAFPALDWAYYATEGFCNRCVRTGLELREKEYLSLFSGIPLGNSSTDMMIQIIDVLYSRELIASKHVLWYSDTGLPDLGGNEDADFRRYFDQLDSNSEMSYPGFYRTQCVEIDISLLCINAIIQSDQLFDFNKTKREINVSAIQKDQSINDTTFEEEKLANKLSDEIESFESCTASFEKLKKVFIVWLSEIKKNVKYSDVLLSHAYRWLSSGEAKLYDPQLFNFVNSLMQKCFTELCKKIQACGSQLVFSSFNKIIIDTKRANSEQATNYVEYMVETIQKESMFKYISFEVNKQWSTLLFKDRFNYAGLYSDNDEKIVGEFNLQDHLPPNLKSPFMAIIGNFIKETHQFNLKNRKNVIRVENQDTSIYQNQKKEDLLDISKSNPNKGYDDPYLGKFAACQMDQHLDNLQDITEVEDLQFARKYISKDVTKMVFELMDEIQVKINQFSFDKRVYDDDDKENMIDEDEGGWQFVPQLGSHLKQQNIQLEFIKYICEILGLDEYLNQTANILKRGCLKKLKLKEFQEGNKFEEPSLELVLPQVTCSSCQMTTNLNICKEYTDSRNGWICQECDSLFKPNYIEKKFIELLNARLISYQIQDIECRSCHLIKNTLLGKLCNCSGKFKNTHCDIKLKDLQNKNLLNQHADIRILIELLWNISKKQEMKLLQCMTESRSKILGLNLQELY</sequence>
<keyword evidence="10 15" id="KW-0239">DNA-directed DNA polymerase</keyword>
<dbReference type="InterPro" id="IPR023211">
    <property type="entry name" value="DNA_pol_palm_dom_sf"/>
</dbReference>
<dbReference type="GO" id="GO:0008622">
    <property type="term" value="C:epsilon DNA polymerase complex"/>
    <property type="evidence" value="ECO:0007669"/>
    <property type="project" value="InterPro"/>
</dbReference>
<comment type="function">
    <text evidence="15">DNA polymerase II participates in chromosomal DNA replication.</text>
</comment>
<dbReference type="PANTHER" id="PTHR10670">
    <property type="entry name" value="DNA POLYMERASE EPSILON CATALYTIC SUBUNIT A"/>
    <property type="match status" value="1"/>
</dbReference>
<comment type="subcellular location">
    <subcellularLocation>
        <location evidence="1 15">Nucleus</location>
    </subcellularLocation>
</comment>
<dbReference type="InterPro" id="IPR013697">
    <property type="entry name" value="DNA_pol_e_suA_C"/>
</dbReference>
<dbReference type="Gene3D" id="1.10.132.60">
    <property type="entry name" value="DNA polymerase family B, C-terminal domain"/>
    <property type="match status" value="1"/>
</dbReference>
<keyword evidence="7 15" id="KW-0479">Metal-binding</keyword>
<dbReference type="Pfam" id="PF08490">
    <property type="entry name" value="DUF1744"/>
    <property type="match status" value="1"/>
</dbReference>
<keyword evidence="9 15" id="KW-0862">Zinc</keyword>
<dbReference type="InterPro" id="IPR029703">
    <property type="entry name" value="POL2"/>
</dbReference>
<evidence type="ECO:0000256" key="5">
    <source>
        <dbReference type="ARBA" id="ARBA00022695"/>
    </source>
</evidence>
<dbReference type="InterPro" id="IPR006133">
    <property type="entry name" value="DNA-dir_DNA_pol_B_exonuc"/>
</dbReference>
<dbReference type="InterPro" id="IPR043502">
    <property type="entry name" value="DNA/RNA_pol_sf"/>
</dbReference>
<evidence type="ECO:0000256" key="7">
    <source>
        <dbReference type="ARBA" id="ARBA00022723"/>
    </source>
</evidence>
<evidence type="ECO:0000259" key="17">
    <source>
        <dbReference type="SMART" id="SM01159"/>
    </source>
</evidence>
<comment type="similarity">
    <text evidence="2 15">Belongs to the DNA polymerase type-B family.</text>
</comment>
<dbReference type="GO" id="GO:0000166">
    <property type="term" value="F:nucleotide binding"/>
    <property type="evidence" value="ECO:0007669"/>
    <property type="project" value="InterPro"/>
</dbReference>
<evidence type="ECO:0000256" key="9">
    <source>
        <dbReference type="ARBA" id="ARBA00022833"/>
    </source>
</evidence>
<organism evidence="18 19">
    <name type="scientific">Euplotes crassus</name>
    <dbReference type="NCBI Taxonomy" id="5936"/>
    <lineage>
        <taxon>Eukaryota</taxon>
        <taxon>Sar</taxon>
        <taxon>Alveolata</taxon>
        <taxon>Ciliophora</taxon>
        <taxon>Intramacronucleata</taxon>
        <taxon>Spirotrichea</taxon>
        <taxon>Hypotrichia</taxon>
        <taxon>Euplotida</taxon>
        <taxon>Euplotidae</taxon>
        <taxon>Moneuplotes</taxon>
    </lineage>
</organism>
<feature type="domain" description="DNA polymerase epsilon catalytic subunit A C-terminal" evidence="17">
    <location>
        <begin position="1456"/>
        <end position="1861"/>
    </location>
</feature>
<dbReference type="Gene3D" id="3.30.342.10">
    <property type="entry name" value="DNA Polymerase, chain B, domain 1"/>
    <property type="match status" value="1"/>
</dbReference>
<dbReference type="GO" id="GO:0003887">
    <property type="term" value="F:DNA-directed DNA polymerase activity"/>
    <property type="evidence" value="ECO:0007669"/>
    <property type="project" value="UniProtKB-KW"/>
</dbReference>
<keyword evidence="8 15" id="KW-0863">Zinc-finger</keyword>